<dbReference type="PANTHER" id="PTHR18964:SF173">
    <property type="entry name" value="GLUCOKINASE"/>
    <property type="match status" value="1"/>
</dbReference>
<dbReference type="InterPro" id="IPR000600">
    <property type="entry name" value="ROK"/>
</dbReference>
<keyword evidence="2" id="KW-0418">Kinase</keyword>
<dbReference type="InterPro" id="IPR049874">
    <property type="entry name" value="ROK_cs"/>
</dbReference>
<comment type="caution">
    <text evidence="2">The sequence shown here is derived from an EMBL/GenBank/DDBJ whole genome shotgun (WGS) entry which is preliminary data.</text>
</comment>
<comment type="similarity">
    <text evidence="1">Belongs to the ROK (NagC/XylR) family.</text>
</comment>
<dbReference type="PROSITE" id="PS01125">
    <property type="entry name" value="ROK"/>
    <property type="match status" value="1"/>
</dbReference>
<dbReference type="PANTHER" id="PTHR18964">
    <property type="entry name" value="ROK (REPRESSOR, ORF, KINASE) FAMILY"/>
    <property type="match status" value="1"/>
</dbReference>
<dbReference type="Proteomes" id="UP000295388">
    <property type="component" value="Unassembled WGS sequence"/>
</dbReference>
<protein>
    <submittedName>
        <fullName evidence="2">Glucokinase-like ROK family protein</fullName>
    </submittedName>
</protein>
<dbReference type="GO" id="GO:0016301">
    <property type="term" value="F:kinase activity"/>
    <property type="evidence" value="ECO:0007669"/>
    <property type="project" value="UniProtKB-KW"/>
</dbReference>
<name>A0A4R6KCK2_9ACTN</name>
<evidence type="ECO:0000313" key="3">
    <source>
        <dbReference type="Proteomes" id="UP000295388"/>
    </source>
</evidence>
<dbReference type="InterPro" id="IPR036388">
    <property type="entry name" value="WH-like_DNA-bd_sf"/>
</dbReference>
<dbReference type="InterPro" id="IPR043129">
    <property type="entry name" value="ATPase_NBD"/>
</dbReference>
<proteinExistence type="inferred from homology"/>
<dbReference type="OrthoDB" id="3189808at2"/>
<gene>
    <name evidence="2" type="ORF">EV643_10914</name>
</gene>
<dbReference type="Gene3D" id="3.30.420.40">
    <property type="match status" value="2"/>
</dbReference>
<keyword evidence="3" id="KW-1185">Reference proteome</keyword>
<keyword evidence="2" id="KW-0808">Transferase</keyword>
<dbReference type="SUPFAM" id="SSF53067">
    <property type="entry name" value="Actin-like ATPase domain"/>
    <property type="match status" value="1"/>
</dbReference>
<sequence>MVRPVVSARDGLVLTHIFDLVRTGRARTRAELGDMTGLGRTIINDRLQEGMELGLLAEGDLVPSGGGRPSRTVRFRSEAGLLLGASLGAMECRVGLATLDGELLATEVADLDISGEPDSVLGRVNEMFEDLLARAPKGRAPVWGIGIGVPGPVDFRTGRVVAPPSMPGWDGFEIRGWFRSRYEAPVWVDNEVNLMAFGEWDRAEPDDSRDLLFVKVGTGIGSGLVAGGRLHRGVSGAAGDIGHIRVTDDPQAICRCGKTGCLEAVASGWALVRQLTAAAESGESSFLAARLAKRGRLTSEDIGDAAASGDPSAGEAVARGAAQVGRTVAGIVNFANPGRLVLGGGVLRIGDLFFETFRDCVLEGAIELASRGLSIRKASLNFDEGVYGAVSLAMHRLFNRDALNVWITNGSPVGSAIRLQRAS</sequence>
<dbReference type="Pfam" id="PF00480">
    <property type="entry name" value="ROK"/>
    <property type="match status" value="1"/>
</dbReference>
<organism evidence="2 3">
    <name type="scientific">Kribbella caucasensis</name>
    <dbReference type="NCBI Taxonomy" id="2512215"/>
    <lineage>
        <taxon>Bacteria</taxon>
        <taxon>Bacillati</taxon>
        <taxon>Actinomycetota</taxon>
        <taxon>Actinomycetes</taxon>
        <taxon>Propionibacteriales</taxon>
        <taxon>Kribbellaceae</taxon>
        <taxon>Kribbella</taxon>
    </lineage>
</organism>
<dbReference type="AlphaFoldDB" id="A0A4R6KCK2"/>
<evidence type="ECO:0000313" key="2">
    <source>
        <dbReference type="EMBL" id="TDO47124.1"/>
    </source>
</evidence>
<evidence type="ECO:0000256" key="1">
    <source>
        <dbReference type="ARBA" id="ARBA00006479"/>
    </source>
</evidence>
<dbReference type="EMBL" id="SNWQ01000009">
    <property type="protein sequence ID" value="TDO47124.1"/>
    <property type="molecule type" value="Genomic_DNA"/>
</dbReference>
<reference evidence="2 3" key="1">
    <citation type="submission" date="2019-03" db="EMBL/GenBank/DDBJ databases">
        <title>Genomic Encyclopedia of Type Strains, Phase III (KMG-III): the genomes of soil and plant-associated and newly described type strains.</title>
        <authorList>
            <person name="Whitman W."/>
        </authorList>
    </citation>
    <scope>NUCLEOTIDE SEQUENCE [LARGE SCALE GENOMIC DNA]</scope>
    <source>
        <strain evidence="2 3">VKM Ac-2527</strain>
    </source>
</reference>
<dbReference type="Gene3D" id="1.10.10.10">
    <property type="entry name" value="Winged helix-like DNA-binding domain superfamily/Winged helix DNA-binding domain"/>
    <property type="match status" value="1"/>
</dbReference>
<accession>A0A4R6KCK2</accession>